<keyword evidence="3" id="KW-1185">Reference proteome</keyword>
<evidence type="ECO:0000313" key="2">
    <source>
        <dbReference type="EMBL" id="RPA72880.1"/>
    </source>
</evidence>
<proteinExistence type="predicted"/>
<reference evidence="2 3" key="1">
    <citation type="journal article" date="2018" name="Nat. Ecol. Evol.">
        <title>Pezizomycetes genomes reveal the molecular basis of ectomycorrhizal truffle lifestyle.</title>
        <authorList>
            <person name="Murat C."/>
            <person name="Payen T."/>
            <person name="Noel B."/>
            <person name="Kuo A."/>
            <person name="Morin E."/>
            <person name="Chen J."/>
            <person name="Kohler A."/>
            <person name="Krizsan K."/>
            <person name="Balestrini R."/>
            <person name="Da Silva C."/>
            <person name="Montanini B."/>
            <person name="Hainaut M."/>
            <person name="Levati E."/>
            <person name="Barry K.W."/>
            <person name="Belfiori B."/>
            <person name="Cichocki N."/>
            <person name="Clum A."/>
            <person name="Dockter R.B."/>
            <person name="Fauchery L."/>
            <person name="Guy J."/>
            <person name="Iotti M."/>
            <person name="Le Tacon F."/>
            <person name="Lindquist E.A."/>
            <person name="Lipzen A."/>
            <person name="Malagnac F."/>
            <person name="Mello A."/>
            <person name="Molinier V."/>
            <person name="Miyauchi S."/>
            <person name="Poulain J."/>
            <person name="Riccioni C."/>
            <person name="Rubini A."/>
            <person name="Sitrit Y."/>
            <person name="Splivallo R."/>
            <person name="Traeger S."/>
            <person name="Wang M."/>
            <person name="Zifcakova L."/>
            <person name="Wipf D."/>
            <person name="Zambonelli A."/>
            <person name="Paolocci F."/>
            <person name="Nowrousian M."/>
            <person name="Ottonello S."/>
            <person name="Baldrian P."/>
            <person name="Spatafora J.W."/>
            <person name="Henrissat B."/>
            <person name="Nagy L.G."/>
            <person name="Aury J.M."/>
            <person name="Wincker P."/>
            <person name="Grigoriev I.V."/>
            <person name="Bonfante P."/>
            <person name="Martin F.M."/>
        </authorList>
    </citation>
    <scope>NUCLEOTIDE SEQUENCE [LARGE SCALE GENOMIC DNA]</scope>
    <source>
        <strain evidence="2 3">RN42</strain>
    </source>
</reference>
<feature type="compositionally biased region" description="Acidic residues" evidence="1">
    <location>
        <begin position="35"/>
        <end position="52"/>
    </location>
</feature>
<evidence type="ECO:0000313" key="3">
    <source>
        <dbReference type="Proteomes" id="UP000275078"/>
    </source>
</evidence>
<dbReference type="AlphaFoldDB" id="A0A3N4HM10"/>
<organism evidence="2 3">
    <name type="scientific">Ascobolus immersus RN42</name>
    <dbReference type="NCBI Taxonomy" id="1160509"/>
    <lineage>
        <taxon>Eukaryota</taxon>
        <taxon>Fungi</taxon>
        <taxon>Dikarya</taxon>
        <taxon>Ascomycota</taxon>
        <taxon>Pezizomycotina</taxon>
        <taxon>Pezizomycetes</taxon>
        <taxon>Pezizales</taxon>
        <taxon>Ascobolaceae</taxon>
        <taxon>Ascobolus</taxon>
    </lineage>
</organism>
<protein>
    <submittedName>
        <fullName evidence="2">Uncharacterized protein</fullName>
    </submittedName>
</protein>
<evidence type="ECO:0000256" key="1">
    <source>
        <dbReference type="SAM" id="MobiDB-lite"/>
    </source>
</evidence>
<feature type="region of interest" description="Disordered" evidence="1">
    <location>
        <begin position="33"/>
        <end position="76"/>
    </location>
</feature>
<dbReference type="Proteomes" id="UP000275078">
    <property type="component" value="Unassembled WGS sequence"/>
</dbReference>
<name>A0A3N4HM10_ASCIM</name>
<accession>A0A3N4HM10</accession>
<gene>
    <name evidence="2" type="ORF">BJ508DRAFT_367000</name>
</gene>
<sequence length="422" mass="47627">MASFLTLPFELHLEILDNLLPSLPLKRDETYWDVSDPEESDNEDVHVEEEGDGNGMDLGDDITTVPQLSSSKHRPTPLECSEAGLLQPVLTLLVALDHKDGALLNIYNVYKLGVCKFLGDLYKDILKMPRTSIMDDGSAMALTRAQDYKENDPWLTLFEEAVYLVFDASFDTDHLFEDDNRPDDGRIWKAFASLWCDEKFCAVPPPPAAFAFKDGIASTDSAALKLPKVYLCWLENLHLVFRSYTFIEGDRDCAGIMRQFAYHHLFDMVQRTSSNAEPVPEPEKGVASLTNRHCSGKSDSVSAFTACGDAPRCSFCSNKDYKFCWPCGGNGYPQTWAQRVADFFKFGRIMLDGGAYYRVFAINATTWANTAYRSAGLPGPEAGLEKYDEPEWFASRSALDYDFSLKYSWEEIEHYYRNSADE</sequence>
<dbReference type="EMBL" id="ML119842">
    <property type="protein sequence ID" value="RPA72880.1"/>
    <property type="molecule type" value="Genomic_DNA"/>
</dbReference>